<dbReference type="SUPFAM" id="SSF51395">
    <property type="entry name" value="FMN-linked oxidoreductases"/>
    <property type="match status" value="1"/>
</dbReference>
<evidence type="ECO:0000256" key="12">
    <source>
        <dbReference type="PIRNR" id="PIRNR006621"/>
    </source>
</evidence>
<evidence type="ECO:0000256" key="3">
    <source>
        <dbReference type="ARBA" id="ARBA00022555"/>
    </source>
</evidence>
<dbReference type="InterPro" id="IPR001269">
    <property type="entry name" value="DUS_fam"/>
</dbReference>
<feature type="domain" description="DUS-like FMN-binding" evidence="15">
    <location>
        <begin position="13"/>
        <end position="312"/>
    </location>
</feature>
<dbReference type="PANTHER" id="PTHR45846:SF1">
    <property type="entry name" value="TRNA-DIHYDROURIDINE(47) SYNTHASE [NAD(P)(+)]-LIKE"/>
    <property type="match status" value="1"/>
</dbReference>
<keyword evidence="14" id="KW-0547">Nucleotide-binding</keyword>
<dbReference type="GO" id="GO:0000049">
    <property type="term" value="F:tRNA binding"/>
    <property type="evidence" value="ECO:0007669"/>
    <property type="project" value="UniProtKB-KW"/>
</dbReference>
<dbReference type="PIRSF" id="PIRSF006621">
    <property type="entry name" value="Dus"/>
    <property type="match status" value="1"/>
</dbReference>
<dbReference type="NCBIfam" id="TIGR00737">
    <property type="entry name" value="nifR3_yhdG"/>
    <property type="match status" value="1"/>
</dbReference>
<dbReference type="Gene3D" id="1.10.1200.80">
    <property type="entry name" value="Putative flavin oxidoreducatase, domain 2"/>
    <property type="match status" value="1"/>
</dbReference>
<dbReference type="InterPro" id="IPR035587">
    <property type="entry name" value="DUS-like_FMN-bd"/>
</dbReference>
<dbReference type="Gene3D" id="3.20.20.70">
    <property type="entry name" value="Aldolase class I"/>
    <property type="match status" value="1"/>
</dbReference>
<evidence type="ECO:0000259" key="15">
    <source>
        <dbReference type="Pfam" id="PF01207"/>
    </source>
</evidence>
<comment type="caution">
    <text evidence="16">The sequence shown here is derived from an EMBL/GenBank/DDBJ whole genome shotgun (WGS) entry which is preliminary data.</text>
</comment>
<comment type="similarity">
    <text evidence="12">Belongs to the dus family.</text>
</comment>
<protein>
    <recommendedName>
        <fullName evidence="12">tRNA-dihydrouridine synthase</fullName>
        <ecNumber evidence="12">1.3.1.-</ecNumber>
    </recommendedName>
</protein>
<evidence type="ECO:0000256" key="13">
    <source>
        <dbReference type="PIRSR" id="PIRSR006621-1"/>
    </source>
</evidence>
<keyword evidence="9 12" id="KW-0560">Oxidoreductase</keyword>
<proteinExistence type="inferred from homology"/>
<keyword evidence="8" id="KW-0694">RNA-binding</keyword>
<evidence type="ECO:0000256" key="8">
    <source>
        <dbReference type="ARBA" id="ARBA00022884"/>
    </source>
</evidence>
<dbReference type="GO" id="GO:0050660">
    <property type="term" value="F:flavin adenine dinucleotide binding"/>
    <property type="evidence" value="ECO:0007669"/>
    <property type="project" value="InterPro"/>
</dbReference>
<keyword evidence="4 12" id="KW-0285">Flavoprotein</keyword>
<comment type="catalytic activity">
    <reaction evidence="11">
        <text>a 5,6-dihydrouridine in tRNA + NAD(+) = a uridine in tRNA + NADH + H(+)</text>
        <dbReference type="Rhea" id="RHEA:54452"/>
        <dbReference type="Rhea" id="RHEA-COMP:13339"/>
        <dbReference type="Rhea" id="RHEA-COMP:13887"/>
        <dbReference type="ChEBI" id="CHEBI:15378"/>
        <dbReference type="ChEBI" id="CHEBI:57540"/>
        <dbReference type="ChEBI" id="CHEBI:57945"/>
        <dbReference type="ChEBI" id="CHEBI:65315"/>
        <dbReference type="ChEBI" id="CHEBI:74443"/>
    </reaction>
</comment>
<evidence type="ECO:0000256" key="7">
    <source>
        <dbReference type="ARBA" id="ARBA00022857"/>
    </source>
</evidence>
<dbReference type="InterPro" id="IPR024036">
    <property type="entry name" value="tRNA-dHydroUridine_Synthase_C"/>
</dbReference>
<dbReference type="Proteomes" id="UP000601522">
    <property type="component" value="Unassembled WGS sequence"/>
</dbReference>
<evidence type="ECO:0000256" key="11">
    <source>
        <dbReference type="ARBA" id="ARBA00048802"/>
    </source>
</evidence>
<comment type="cofactor">
    <cofactor evidence="1 12 14">
        <name>FMN</name>
        <dbReference type="ChEBI" id="CHEBI:58210"/>
    </cofactor>
</comment>
<keyword evidence="6 12" id="KW-0819">tRNA processing</keyword>
<keyword evidence="17" id="KW-1185">Reference proteome</keyword>
<evidence type="ECO:0000313" key="17">
    <source>
        <dbReference type="Proteomes" id="UP000601522"/>
    </source>
</evidence>
<gene>
    <name evidence="16" type="primary">dusB</name>
    <name evidence="16" type="ORF">H8689_09020</name>
</gene>
<feature type="binding site" evidence="14">
    <location>
        <position position="141"/>
    </location>
    <ligand>
        <name>FMN</name>
        <dbReference type="ChEBI" id="CHEBI:58210"/>
    </ligand>
</feature>
<keyword evidence="5 12" id="KW-0288">FMN</keyword>
<dbReference type="RefSeq" id="WP_249324113.1">
    <property type="nucleotide sequence ID" value="NZ_JACRTK010000003.1"/>
</dbReference>
<dbReference type="Pfam" id="PF01207">
    <property type="entry name" value="Dus"/>
    <property type="match status" value="1"/>
</dbReference>
<comment type="catalytic activity">
    <reaction evidence="10">
        <text>a 5,6-dihydrouridine in tRNA + NADP(+) = a uridine in tRNA + NADPH + H(+)</text>
        <dbReference type="Rhea" id="RHEA:23624"/>
        <dbReference type="Rhea" id="RHEA-COMP:13339"/>
        <dbReference type="Rhea" id="RHEA-COMP:13887"/>
        <dbReference type="ChEBI" id="CHEBI:15378"/>
        <dbReference type="ChEBI" id="CHEBI:57783"/>
        <dbReference type="ChEBI" id="CHEBI:58349"/>
        <dbReference type="ChEBI" id="CHEBI:65315"/>
        <dbReference type="ChEBI" id="CHEBI:74443"/>
    </reaction>
</comment>
<evidence type="ECO:0000256" key="4">
    <source>
        <dbReference type="ARBA" id="ARBA00022630"/>
    </source>
</evidence>
<dbReference type="CDD" id="cd02801">
    <property type="entry name" value="DUS_like_FMN"/>
    <property type="match status" value="1"/>
</dbReference>
<dbReference type="PANTHER" id="PTHR45846">
    <property type="entry name" value="TRNA-DIHYDROURIDINE(47) SYNTHASE [NAD(P)(+)]-LIKE"/>
    <property type="match status" value="1"/>
</dbReference>
<evidence type="ECO:0000256" key="14">
    <source>
        <dbReference type="PIRSR" id="PIRSR006621-2"/>
    </source>
</evidence>
<evidence type="ECO:0000256" key="9">
    <source>
        <dbReference type="ARBA" id="ARBA00023002"/>
    </source>
</evidence>
<evidence type="ECO:0000256" key="5">
    <source>
        <dbReference type="ARBA" id="ARBA00022643"/>
    </source>
</evidence>
<evidence type="ECO:0000256" key="2">
    <source>
        <dbReference type="ARBA" id="ARBA00002790"/>
    </source>
</evidence>
<dbReference type="AlphaFoldDB" id="A0A926II10"/>
<comment type="function">
    <text evidence="2 12">Catalyzes the synthesis of 5,6-dihydrouridine (D), a modified base found in the D-loop of most tRNAs, via the reduction of the C5-C6 double bond in target uridines.</text>
</comment>
<dbReference type="PROSITE" id="PS01136">
    <property type="entry name" value="UPF0034"/>
    <property type="match status" value="1"/>
</dbReference>
<dbReference type="InterPro" id="IPR013785">
    <property type="entry name" value="Aldolase_TIM"/>
</dbReference>
<evidence type="ECO:0000313" key="16">
    <source>
        <dbReference type="EMBL" id="MBC8591252.1"/>
    </source>
</evidence>
<dbReference type="InterPro" id="IPR004652">
    <property type="entry name" value="DusB-like"/>
</dbReference>
<evidence type="ECO:0000256" key="6">
    <source>
        <dbReference type="ARBA" id="ARBA00022694"/>
    </source>
</evidence>
<dbReference type="InterPro" id="IPR018517">
    <property type="entry name" value="tRNA_hU_synthase_CS"/>
</dbReference>
<dbReference type="EMBL" id="JACRTK010000003">
    <property type="protein sequence ID" value="MBC8591252.1"/>
    <property type="molecule type" value="Genomic_DNA"/>
</dbReference>
<keyword evidence="3" id="KW-0820">tRNA-binding</keyword>
<dbReference type="GO" id="GO:0017150">
    <property type="term" value="F:tRNA dihydrouridine synthase activity"/>
    <property type="evidence" value="ECO:0007669"/>
    <property type="project" value="InterPro"/>
</dbReference>
<reference evidence="16 17" key="1">
    <citation type="submission" date="2020-08" db="EMBL/GenBank/DDBJ databases">
        <title>Genome public.</title>
        <authorList>
            <person name="Liu C."/>
            <person name="Sun Q."/>
        </authorList>
    </citation>
    <scope>NUCLEOTIDE SEQUENCE [LARGE SCALE GENOMIC DNA]</scope>
    <source>
        <strain evidence="16 17">NSJ-26</strain>
    </source>
</reference>
<organism evidence="16 17">
    <name type="scientific">Wansuia hejianensis</name>
    <dbReference type="NCBI Taxonomy" id="2763667"/>
    <lineage>
        <taxon>Bacteria</taxon>
        <taxon>Bacillati</taxon>
        <taxon>Bacillota</taxon>
        <taxon>Clostridia</taxon>
        <taxon>Lachnospirales</taxon>
        <taxon>Lachnospiraceae</taxon>
        <taxon>Wansuia</taxon>
    </lineage>
</organism>
<dbReference type="EC" id="1.3.1.-" evidence="12"/>
<name>A0A926II10_9FIRM</name>
<accession>A0A926II10</accession>
<evidence type="ECO:0000256" key="10">
    <source>
        <dbReference type="ARBA" id="ARBA00048205"/>
    </source>
</evidence>
<sequence>MKIGNIELKSNIILAPMAGVTDLAYRIICKEMGAGLVVTEMVSAKGLYYEDKGTKRLTKIDQKERPVALQIFGSDPYVMSNVVKNNLNQREDIDIIDVNMGCPAPKIVKNGDGSSLLRDPKLVRNILREMVKVSNKPITLKIRIGWDQDSINGLEIGKIAEEEGVSGITVHGRTRDMFYSGKADWDIIRKIKNTLSIPVIGNGDVFQPEDGVALFKHTNCDGIAIGRGAMGNPWIFSRIENLMKGEKDILPTYQEIINMAIRHLHMACKIKGENVGVKEMRKHIAWYIKGLPKSNEIKNKINTVENAINMEDILLNYSKELTI</sequence>
<feature type="binding site" evidence="14">
    <location>
        <position position="171"/>
    </location>
    <ligand>
        <name>FMN</name>
        <dbReference type="ChEBI" id="CHEBI:58210"/>
    </ligand>
</feature>
<evidence type="ECO:0000256" key="1">
    <source>
        <dbReference type="ARBA" id="ARBA00001917"/>
    </source>
</evidence>
<feature type="binding site" evidence="14">
    <location>
        <begin position="226"/>
        <end position="227"/>
    </location>
    <ligand>
        <name>FMN</name>
        <dbReference type="ChEBI" id="CHEBI:58210"/>
    </ligand>
</feature>
<feature type="binding site" evidence="14">
    <location>
        <position position="70"/>
    </location>
    <ligand>
        <name>FMN</name>
        <dbReference type="ChEBI" id="CHEBI:58210"/>
    </ligand>
</feature>
<feature type="binding site" evidence="14">
    <location>
        <begin position="16"/>
        <end position="18"/>
    </location>
    <ligand>
        <name>FMN</name>
        <dbReference type="ChEBI" id="CHEBI:58210"/>
    </ligand>
</feature>
<feature type="active site" description="Proton donor" evidence="13">
    <location>
        <position position="102"/>
    </location>
</feature>
<keyword evidence="7" id="KW-0521">NADP</keyword>